<evidence type="ECO:0000313" key="1">
    <source>
        <dbReference type="EMBL" id="KAH7993241.1"/>
    </source>
</evidence>
<gene>
    <name evidence="1" type="ORF">K3G42_030066</name>
</gene>
<reference evidence="1" key="1">
    <citation type="submission" date="2021-08" db="EMBL/GenBank/DDBJ databases">
        <title>The first chromosome-level gecko genome reveals the dynamic sex chromosomes of Neotropical dwarf geckos (Sphaerodactylidae: Sphaerodactylus).</title>
        <authorList>
            <person name="Pinto B.J."/>
            <person name="Keating S.E."/>
            <person name="Gamble T."/>
        </authorList>
    </citation>
    <scope>NUCLEOTIDE SEQUENCE</scope>
    <source>
        <strain evidence="1">TG3544</strain>
    </source>
</reference>
<dbReference type="Proteomes" id="UP000827872">
    <property type="component" value="Linkage Group LG03"/>
</dbReference>
<protein>
    <submittedName>
        <fullName evidence="1">Uncharacterized protein</fullName>
    </submittedName>
</protein>
<name>A0ACB8EKM6_9SAUR</name>
<proteinExistence type="predicted"/>
<accession>A0ACB8EKM6</accession>
<dbReference type="EMBL" id="CM037616">
    <property type="protein sequence ID" value="KAH7993241.1"/>
    <property type="molecule type" value="Genomic_DNA"/>
</dbReference>
<keyword evidence="2" id="KW-1185">Reference proteome</keyword>
<sequence>MLGHSEPSHPKSVSCAPGATARPPVRDAKNLIPMDPNGLSDPYVKLKLIPDPKNESKQKTKTFRSTLNPSWNETFTFKLKPTDKDRRLSVEIWDWDRTTRNDFMGSLSFGVSELMKMPACGWYKLLNQEEGEYYNVPIPEADEDGNAELRQKFEVIMAFLQGLSGAPRQDSECPNFEDIVAKYRMDEFDVEAWKSNLALAAPTQQQRSTVGLEGSLHEDLPPSDWGYWITKIQLGLTWVVEYIEENQMRNNQ</sequence>
<comment type="caution">
    <text evidence="1">The sequence shown here is derived from an EMBL/GenBank/DDBJ whole genome shotgun (WGS) entry which is preliminary data.</text>
</comment>
<organism evidence="1 2">
    <name type="scientific">Sphaerodactylus townsendi</name>
    <dbReference type="NCBI Taxonomy" id="933632"/>
    <lineage>
        <taxon>Eukaryota</taxon>
        <taxon>Metazoa</taxon>
        <taxon>Chordata</taxon>
        <taxon>Craniata</taxon>
        <taxon>Vertebrata</taxon>
        <taxon>Euteleostomi</taxon>
        <taxon>Lepidosauria</taxon>
        <taxon>Squamata</taxon>
        <taxon>Bifurcata</taxon>
        <taxon>Gekkota</taxon>
        <taxon>Sphaerodactylidae</taxon>
        <taxon>Sphaerodactylus</taxon>
    </lineage>
</organism>
<evidence type="ECO:0000313" key="2">
    <source>
        <dbReference type="Proteomes" id="UP000827872"/>
    </source>
</evidence>